<dbReference type="PROSITE" id="PS51318">
    <property type="entry name" value="TAT"/>
    <property type="match status" value="1"/>
</dbReference>
<dbReference type="InterPro" id="IPR006311">
    <property type="entry name" value="TAT_signal"/>
</dbReference>
<proteinExistence type="inferred from homology"/>
<dbReference type="Proteomes" id="UP000546584">
    <property type="component" value="Unassembled WGS sequence"/>
</dbReference>
<comment type="caution">
    <text evidence="8">The sequence shown here is derived from an EMBL/GenBank/DDBJ whole genome shotgun (WGS) entry which is preliminary data.</text>
</comment>
<organism evidence="8 9">
    <name type="scientific">Pseudomonas yamanorum</name>
    <dbReference type="NCBI Taxonomy" id="515393"/>
    <lineage>
        <taxon>Bacteria</taxon>
        <taxon>Pseudomonadati</taxon>
        <taxon>Pseudomonadota</taxon>
        <taxon>Gammaproteobacteria</taxon>
        <taxon>Pseudomonadales</taxon>
        <taxon>Pseudomonadaceae</taxon>
        <taxon>Pseudomonas</taxon>
    </lineage>
</organism>
<dbReference type="PANTHER" id="PTHR43586:SF8">
    <property type="entry name" value="CYSTEINE DESULFURASE 1, CHLOROPLASTIC"/>
    <property type="match status" value="1"/>
</dbReference>
<dbReference type="GO" id="GO:0031071">
    <property type="term" value="F:cysteine desulfurase activity"/>
    <property type="evidence" value="ECO:0007669"/>
    <property type="project" value="UniProtKB-EC"/>
</dbReference>
<dbReference type="Proteomes" id="UP001224477">
    <property type="component" value="Unassembled WGS sequence"/>
</dbReference>
<protein>
    <submittedName>
        <fullName evidence="8">Aminotransferase class V-fold PLP-dependent enzyme</fullName>
    </submittedName>
</protein>
<comment type="cofactor">
    <cofactor evidence="1 5">
        <name>pyridoxal 5'-phosphate</name>
        <dbReference type="ChEBI" id="CHEBI:597326"/>
    </cofactor>
</comment>
<keyword evidence="10" id="KW-1185">Reference proteome</keyword>
<evidence type="ECO:0000313" key="9">
    <source>
        <dbReference type="Proteomes" id="UP000546584"/>
    </source>
</evidence>
<dbReference type="GO" id="GO:0008483">
    <property type="term" value="F:transaminase activity"/>
    <property type="evidence" value="ECO:0007669"/>
    <property type="project" value="UniProtKB-KW"/>
</dbReference>
<evidence type="ECO:0000256" key="5">
    <source>
        <dbReference type="RuleBase" id="RU004504"/>
    </source>
</evidence>
<dbReference type="InterPro" id="IPR000192">
    <property type="entry name" value="Aminotrans_V_dom"/>
</dbReference>
<feature type="domain" description="Aminotransferase class V" evidence="6">
    <location>
        <begin position="107"/>
        <end position="396"/>
    </location>
</feature>
<dbReference type="InterPro" id="IPR015424">
    <property type="entry name" value="PyrdxlP-dep_Trfase"/>
</dbReference>
<evidence type="ECO:0000256" key="4">
    <source>
        <dbReference type="ARBA" id="ARBA00050776"/>
    </source>
</evidence>
<dbReference type="Pfam" id="PF00266">
    <property type="entry name" value="Aminotran_5"/>
    <property type="match status" value="1"/>
</dbReference>
<evidence type="ECO:0000256" key="3">
    <source>
        <dbReference type="ARBA" id="ARBA00022898"/>
    </source>
</evidence>
<dbReference type="Gene3D" id="3.90.1150.10">
    <property type="entry name" value="Aspartate Aminotransferase, domain 1"/>
    <property type="match status" value="1"/>
</dbReference>
<reference evidence="7 10" key="2">
    <citation type="journal article" date="2023" name="Microbiol. Resour. Announc.">
        <title>Whole-genome sequence of Pseudomonas yamanorum OLsAu1 isolated from the edible ectomycorrhizal mushroom Lactarius sp. section Deliciosi.</title>
        <authorList>
            <person name="Ramirez-Mendoza R."/>
            <person name="Angeles-Argaiz R.E."/>
            <person name="Hernandez-Oaxaca D."/>
            <person name="Aguirre-Beltran L."/>
            <person name="Almaraz-Suarez J."/>
            <person name="Perez-Moreno J."/>
        </authorList>
    </citation>
    <scope>NUCLEOTIDE SEQUENCE [LARGE SCALE GENOMIC DNA]</scope>
    <source>
        <strain evidence="7 10">OLsAu1</strain>
    </source>
</reference>
<keyword evidence="8" id="KW-0808">Transferase</keyword>
<comment type="catalytic activity">
    <reaction evidence="4">
        <text>(sulfur carrier)-H + L-cysteine = (sulfur carrier)-SH + L-alanine</text>
        <dbReference type="Rhea" id="RHEA:43892"/>
        <dbReference type="Rhea" id="RHEA-COMP:14737"/>
        <dbReference type="Rhea" id="RHEA-COMP:14739"/>
        <dbReference type="ChEBI" id="CHEBI:29917"/>
        <dbReference type="ChEBI" id="CHEBI:35235"/>
        <dbReference type="ChEBI" id="CHEBI:57972"/>
        <dbReference type="ChEBI" id="CHEBI:64428"/>
        <dbReference type="EC" id="2.8.1.7"/>
    </reaction>
</comment>
<dbReference type="RefSeq" id="WP_177026973.1">
    <property type="nucleotide sequence ID" value="NZ_JACAQR010000032.1"/>
</dbReference>
<sequence>MDDRRSFLKKAGLLAAGLQLQGCVSATARTDGAAAITGSTRPATPDDWQQVRGQFNIDTDWTHLAGFLITSHPRMVRDDIAAHRDRIDRNPAEEMDYLNIWRHEDDSRAWAARYLGVQTPQIALTGSTTEGIGLIYNGLVIHPGQEVLTSEHEHYATKGALSFRAERDGTRIKTIRLFKDPHTVTADEVLDTLSRNISAKTRVLAMTWVHSGSGIKMPIAEIGKLVDERNRSRGEKDRIIFCVDGVHGFGVENVNFADLNCDYFMAGTHKWIFGPRGTGIICSRNPQVQDLIPTFESFSASEDFGTTMTPGGYHAFEHQWALRKAFEFHLQLGKDRVATRIHQLNSEFKEHLQQVRGVQLVTPASTELSAGFTFFRVKDVAPETVAHYLKANKVIADATDRDVGPLVRTAPGLLNDSAQLQRVARLLAEAPFNRRTA</sequence>
<dbReference type="InterPro" id="IPR015421">
    <property type="entry name" value="PyrdxlP-dep_Trfase_major"/>
</dbReference>
<evidence type="ECO:0000313" key="8">
    <source>
        <dbReference type="EMBL" id="NWD44777.1"/>
    </source>
</evidence>
<comment type="similarity">
    <text evidence="2">Belongs to the class-V pyridoxal-phosphate-dependent aminotransferase family. Csd subfamily.</text>
</comment>
<dbReference type="Gene3D" id="3.40.640.10">
    <property type="entry name" value="Type I PLP-dependent aspartate aminotransferase-like (Major domain)"/>
    <property type="match status" value="1"/>
</dbReference>
<dbReference type="AlphaFoldDB" id="A0AAJ3H7F0"/>
<keyword evidence="8" id="KW-0032">Aminotransferase</keyword>
<dbReference type="EMBL" id="JAVGXC010000015">
    <property type="protein sequence ID" value="MDR0190464.1"/>
    <property type="molecule type" value="Genomic_DNA"/>
</dbReference>
<evidence type="ECO:0000256" key="1">
    <source>
        <dbReference type="ARBA" id="ARBA00001933"/>
    </source>
</evidence>
<dbReference type="InterPro" id="IPR020578">
    <property type="entry name" value="Aminotrans_V_PyrdxlP_BS"/>
</dbReference>
<keyword evidence="3" id="KW-0663">Pyridoxal phosphate</keyword>
<evidence type="ECO:0000313" key="7">
    <source>
        <dbReference type="EMBL" id="MDR0190464.1"/>
    </source>
</evidence>
<evidence type="ECO:0000313" key="10">
    <source>
        <dbReference type="Proteomes" id="UP001224477"/>
    </source>
</evidence>
<evidence type="ECO:0000256" key="2">
    <source>
        <dbReference type="ARBA" id="ARBA00010447"/>
    </source>
</evidence>
<dbReference type="EMBL" id="JACAQR010000032">
    <property type="protein sequence ID" value="NWD44777.1"/>
    <property type="molecule type" value="Genomic_DNA"/>
</dbReference>
<name>A0AAJ3H7F0_9PSED</name>
<dbReference type="InterPro" id="IPR015422">
    <property type="entry name" value="PyrdxlP-dep_Trfase_small"/>
</dbReference>
<gene>
    <name evidence="8" type="ORF">HX826_23145</name>
    <name evidence="7" type="ORF">RCO22_16100</name>
</gene>
<reference evidence="8 9" key="1">
    <citation type="submission" date="2020-04" db="EMBL/GenBank/DDBJ databases">
        <title>Molecular characterization of pseudomonads from Agaricus bisporus reveal novel blotch 2 pathogens in Western Europe.</title>
        <authorList>
            <person name="Taparia T."/>
            <person name="Krijger M."/>
            <person name="Haynes E."/>
            <person name="Elpinstone J.G."/>
            <person name="Noble R."/>
            <person name="Van Der Wolf J."/>
        </authorList>
    </citation>
    <scope>NUCLEOTIDE SEQUENCE [LARGE SCALE GENOMIC DNA]</scope>
    <source>
        <strain evidence="8 9">IPO3753</strain>
    </source>
</reference>
<accession>A0AAJ3H7F0</accession>
<dbReference type="PROSITE" id="PS00595">
    <property type="entry name" value="AA_TRANSFER_CLASS_5"/>
    <property type="match status" value="1"/>
</dbReference>
<dbReference type="PANTHER" id="PTHR43586">
    <property type="entry name" value="CYSTEINE DESULFURASE"/>
    <property type="match status" value="1"/>
</dbReference>
<dbReference type="SUPFAM" id="SSF53383">
    <property type="entry name" value="PLP-dependent transferases"/>
    <property type="match status" value="1"/>
</dbReference>
<evidence type="ECO:0000259" key="6">
    <source>
        <dbReference type="Pfam" id="PF00266"/>
    </source>
</evidence>